<dbReference type="CDD" id="cd02803">
    <property type="entry name" value="OYE_like_FMN_family"/>
    <property type="match status" value="1"/>
</dbReference>
<gene>
    <name evidence="12" type="ORF">Pmgp_01804</name>
</gene>
<evidence type="ECO:0000259" key="10">
    <source>
        <dbReference type="Pfam" id="PF00724"/>
    </source>
</evidence>
<feature type="domain" description="NADH:flavin oxidoreductase/NADH oxidase N-terminal" evidence="10">
    <location>
        <begin position="6"/>
        <end position="332"/>
    </location>
</feature>
<dbReference type="InterPro" id="IPR051793">
    <property type="entry name" value="NADH:flavin_oxidoreductase"/>
</dbReference>
<evidence type="ECO:0000256" key="8">
    <source>
        <dbReference type="ARBA" id="ARBA00023004"/>
    </source>
</evidence>
<dbReference type="Proteomes" id="UP000297597">
    <property type="component" value="Unassembled WGS sequence"/>
</dbReference>
<dbReference type="Pfam" id="PF07992">
    <property type="entry name" value="Pyr_redox_2"/>
    <property type="match status" value="1"/>
</dbReference>
<keyword evidence="13" id="KW-1185">Reference proteome</keyword>
<dbReference type="GO" id="GO:0051536">
    <property type="term" value="F:iron-sulfur cluster binding"/>
    <property type="evidence" value="ECO:0007669"/>
    <property type="project" value="UniProtKB-KW"/>
</dbReference>
<dbReference type="Gene3D" id="3.20.20.70">
    <property type="entry name" value="Aldolase class I"/>
    <property type="match status" value="1"/>
</dbReference>
<dbReference type="OrthoDB" id="9772736at2"/>
<accession>A0A4Y7RRC5</accession>
<reference evidence="12 13" key="1">
    <citation type="journal article" date="2018" name="Environ. Microbiol.">
        <title>Novel energy conservation strategies and behaviour of Pelotomaculum schinkii driving syntrophic propionate catabolism.</title>
        <authorList>
            <person name="Hidalgo-Ahumada C.A.P."/>
            <person name="Nobu M.K."/>
            <person name="Narihiro T."/>
            <person name="Tamaki H."/>
            <person name="Liu W.T."/>
            <person name="Kamagata Y."/>
            <person name="Stams A.J.M."/>
            <person name="Imachi H."/>
            <person name="Sousa D.Z."/>
        </authorList>
    </citation>
    <scope>NUCLEOTIDE SEQUENCE [LARGE SCALE GENOMIC DNA]</scope>
    <source>
        <strain evidence="12 13">MGP</strain>
    </source>
</reference>
<dbReference type="PRINTS" id="PR00368">
    <property type="entry name" value="FADPNR"/>
</dbReference>
<comment type="caution">
    <text evidence="12">The sequence shown here is derived from an EMBL/GenBank/DDBJ whole genome shotgun (WGS) entry which is preliminary data.</text>
</comment>
<dbReference type="SUPFAM" id="SSF51395">
    <property type="entry name" value="FMN-linked oxidoreductases"/>
    <property type="match status" value="1"/>
</dbReference>
<evidence type="ECO:0000256" key="2">
    <source>
        <dbReference type="ARBA" id="ARBA00001966"/>
    </source>
</evidence>
<evidence type="ECO:0000256" key="4">
    <source>
        <dbReference type="ARBA" id="ARBA00022630"/>
    </source>
</evidence>
<evidence type="ECO:0000256" key="7">
    <source>
        <dbReference type="ARBA" id="ARBA00023002"/>
    </source>
</evidence>
<dbReference type="PANTHER" id="PTHR42917:SF2">
    <property type="entry name" value="2,4-DIENOYL-COA REDUCTASE [(2E)-ENOYL-COA-PRODUCING]"/>
    <property type="match status" value="1"/>
</dbReference>
<keyword evidence="7 12" id="KW-0560">Oxidoreductase</keyword>
<dbReference type="PANTHER" id="PTHR42917">
    <property type="entry name" value="2,4-DIENOYL-COA REDUCTASE"/>
    <property type="match status" value="1"/>
</dbReference>
<dbReference type="Gene3D" id="3.50.50.60">
    <property type="entry name" value="FAD/NAD(P)-binding domain"/>
    <property type="match status" value="1"/>
</dbReference>
<dbReference type="GO" id="GO:0016491">
    <property type="term" value="F:oxidoreductase activity"/>
    <property type="evidence" value="ECO:0007669"/>
    <property type="project" value="UniProtKB-KW"/>
</dbReference>
<dbReference type="InterPro" id="IPR023753">
    <property type="entry name" value="FAD/NAD-binding_dom"/>
</dbReference>
<evidence type="ECO:0000259" key="11">
    <source>
        <dbReference type="Pfam" id="PF07992"/>
    </source>
</evidence>
<dbReference type="Pfam" id="PF00724">
    <property type="entry name" value="Oxidored_FMN"/>
    <property type="match status" value="1"/>
</dbReference>
<dbReference type="EMBL" id="QFFZ01000016">
    <property type="protein sequence ID" value="TEB11269.1"/>
    <property type="molecule type" value="Genomic_DNA"/>
</dbReference>
<keyword evidence="5" id="KW-0288">FMN</keyword>
<comment type="similarity">
    <text evidence="3">In the N-terminal section; belongs to the NADH:flavin oxidoreductase/NADH oxidase family.</text>
</comment>
<dbReference type="InterPro" id="IPR001155">
    <property type="entry name" value="OxRdtase_FMN_N"/>
</dbReference>
<name>A0A4Y7RRC5_9FIRM</name>
<keyword evidence="4" id="KW-0285">Flavoprotein</keyword>
<comment type="cofactor">
    <cofactor evidence="1">
        <name>FMN</name>
        <dbReference type="ChEBI" id="CHEBI:58210"/>
    </cofactor>
</comment>
<dbReference type="GO" id="GO:0046872">
    <property type="term" value="F:metal ion binding"/>
    <property type="evidence" value="ECO:0007669"/>
    <property type="project" value="UniProtKB-KW"/>
</dbReference>
<organism evidence="12 13">
    <name type="scientific">Pelotomaculum propionicicum</name>
    <dbReference type="NCBI Taxonomy" id="258475"/>
    <lineage>
        <taxon>Bacteria</taxon>
        <taxon>Bacillati</taxon>
        <taxon>Bacillota</taxon>
        <taxon>Clostridia</taxon>
        <taxon>Eubacteriales</taxon>
        <taxon>Desulfotomaculaceae</taxon>
        <taxon>Pelotomaculum</taxon>
    </lineage>
</organism>
<dbReference type="Gene3D" id="3.40.50.720">
    <property type="entry name" value="NAD(P)-binding Rossmann-like Domain"/>
    <property type="match status" value="1"/>
</dbReference>
<dbReference type="GO" id="GO:0010181">
    <property type="term" value="F:FMN binding"/>
    <property type="evidence" value="ECO:0007669"/>
    <property type="project" value="InterPro"/>
</dbReference>
<evidence type="ECO:0000256" key="5">
    <source>
        <dbReference type="ARBA" id="ARBA00022643"/>
    </source>
</evidence>
<dbReference type="EC" id="1.-.-.-" evidence="12"/>
<dbReference type="RefSeq" id="WP_134213654.1">
    <property type="nucleotide sequence ID" value="NZ_QFFZ01000016.1"/>
</dbReference>
<sequence length="639" mass="69842">MNNYKDLFSPGRIGNMWVKNRIVMPPMASCFGSATGEVTETMVAYYRERAKGGAGLIIIENIQVDFPNGKKIATQISCDDDRFLPGLNELAEACQQHGARVFAQIHHAGKESIVPVGPSDIPSLDSGAKPRVLTLEEIEDIIEKFSQAALRIKRAGFDGVELHAAHGYLLNQFLSPVSNTRKDRFGGVIEKRATIVVEIIKKIKTLCGTSFPISVRFSAEEFVNGGNTLTEGKELALIFQKAGADALHISSGIVESRVKIIEPASYEEGWRTYLAREIKEVVNIPVITVGQIRNPVFANNIISEKWADFVALGRQLICDPYYPEKVRRGREKDIIPCLSCNNGCIGRTALGRRMRCILNPVTGHERDYATLIPAARSKTVMIVGGGPGGMEAARVAALRGHNVTLYEKTGVLGGQLNMAKLPPHKGKIEDARRWFITQIQKAGVKVNFYTEVTPTLIRNVDPDVVVIATGGKPIIPDIPGIENAIPAIDILTGKKQAGNEAVIIGGGMVGCETALYLAEKGVKNITVFEQLPELASTVEPITRIDLLEKMAKAGIKSYTYTRVCEITKSNIMIEANGEKKEIPADTVIFAVGTRPVEVLADQVSEFGKEYYLVGDCRDDYKQTQIMDAVHDGGRVGRLI</sequence>
<keyword evidence="8" id="KW-0408">Iron</keyword>
<evidence type="ECO:0000256" key="6">
    <source>
        <dbReference type="ARBA" id="ARBA00022723"/>
    </source>
</evidence>
<dbReference type="AlphaFoldDB" id="A0A4Y7RRC5"/>
<keyword evidence="6" id="KW-0479">Metal-binding</keyword>
<dbReference type="InterPro" id="IPR013785">
    <property type="entry name" value="Aldolase_TIM"/>
</dbReference>
<evidence type="ECO:0000256" key="1">
    <source>
        <dbReference type="ARBA" id="ARBA00001917"/>
    </source>
</evidence>
<evidence type="ECO:0000256" key="3">
    <source>
        <dbReference type="ARBA" id="ARBA00011048"/>
    </source>
</evidence>
<feature type="domain" description="FAD/NAD(P)-binding" evidence="11">
    <location>
        <begin position="379"/>
        <end position="602"/>
    </location>
</feature>
<dbReference type="InterPro" id="IPR036188">
    <property type="entry name" value="FAD/NAD-bd_sf"/>
</dbReference>
<evidence type="ECO:0000313" key="13">
    <source>
        <dbReference type="Proteomes" id="UP000297597"/>
    </source>
</evidence>
<comment type="cofactor">
    <cofactor evidence="2">
        <name>[4Fe-4S] cluster</name>
        <dbReference type="ChEBI" id="CHEBI:49883"/>
    </cofactor>
</comment>
<evidence type="ECO:0000256" key="9">
    <source>
        <dbReference type="ARBA" id="ARBA00023014"/>
    </source>
</evidence>
<keyword evidence="9" id="KW-0411">Iron-sulfur</keyword>
<evidence type="ECO:0000313" key="12">
    <source>
        <dbReference type="EMBL" id="TEB11269.1"/>
    </source>
</evidence>
<protein>
    <submittedName>
        <fullName evidence="12">NADH oxidase</fullName>
        <ecNumber evidence="12">1.-.-.-</ecNumber>
    </submittedName>
</protein>
<proteinExistence type="inferred from homology"/>
<dbReference type="SUPFAM" id="SSF51905">
    <property type="entry name" value="FAD/NAD(P)-binding domain"/>
    <property type="match status" value="1"/>
</dbReference>